<organism evidence="1">
    <name type="scientific">marine metagenome</name>
    <dbReference type="NCBI Taxonomy" id="408172"/>
    <lineage>
        <taxon>unclassified sequences</taxon>
        <taxon>metagenomes</taxon>
        <taxon>ecological metagenomes</taxon>
    </lineage>
</organism>
<name>A0A382SL92_9ZZZZ</name>
<feature type="non-terminal residue" evidence="1">
    <location>
        <position position="226"/>
    </location>
</feature>
<dbReference type="EMBL" id="UINC01129925">
    <property type="protein sequence ID" value="SVD10659.1"/>
    <property type="molecule type" value="Genomic_DNA"/>
</dbReference>
<accession>A0A382SL92</accession>
<feature type="non-terminal residue" evidence="1">
    <location>
        <position position="1"/>
    </location>
</feature>
<sequence>MAIPNLNPASTTNSNVLTVTGSASSVAATLPFGIYAASIAFLSGAADQVAYTFKKLGGDVLDIELAEGNVYAAYEEAVLEYSYILNIHQSKNSLSSMLGSQTGSFDEDGQFVSGDDLEGTNVSLRYPRFDYGFARRVSERTVTEVSLGGTVPIYSGSFDRVAGQQDYDLQAVLSASSATNTSSSFFGQIGDKRVMIRKVFFKTPRAIWRFYGYYGGFSVVGNLRTY</sequence>
<gene>
    <name evidence="1" type="ORF">METZ01_LOCUS363513</name>
</gene>
<protein>
    <submittedName>
        <fullName evidence="1">Uncharacterized protein</fullName>
    </submittedName>
</protein>
<proteinExistence type="predicted"/>
<dbReference type="AlphaFoldDB" id="A0A382SL92"/>
<reference evidence="1" key="1">
    <citation type="submission" date="2018-05" db="EMBL/GenBank/DDBJ databases">
        <authorList>
            <person name="Lanie J.A."/>
            <person name="Ng W.-L."/>
            <person name="Kazmierczak K.M."/>
            <person name="Andrzejewski T.M."/>
            <person name="Davidsen T.M."/>
            <person name="Wayne K.J."/>
            <person name="Tettelin H."/>
            <person name="Glass J.I."/>
            <person name="Rusch D."/>
            <person name="Podicherti R."/>
            <person name="Tsui H.-C.T."/>
            <person name="Winkler M.E."/>
        </authorList>
    </citation>
    <scope>NUCLEOTIDE SEQUENCE</scope>
</reference>
<evidence type="ECO:0000313" key="1">
    <source>
        <dbReference type="EMBL" id="SVD10659.1"/>
    </source>
</evidence>